<evidence type="ECO:0008006" key="6">
    <source>
        <dbReference type="Google" id="ProtNLM"/>
    </source>
</evidence>
<name>A0AA41UYU3_PAPNU</name>
<feature type="transmembrane region" description="Helical" evidence="1">
    <location>
        <begin position="129"/>
        <end position="149"/>
    </location>
</feature>
<keyword evidence="1" id="KW-0812">Transmembrane</keyword>
<dbReference type="InterPro" id="IPR032675">
    <property type="entry name" value="LRR_dom_sf"/>
</dbReference>
<dbReference type="EMBL" id="JAJJMA010044927">
    <property type="protein sequence ID" value="MCL7025399.1"/>
    <property type="molecule type" value="Genomic_DNA"/>
</dbReference>
<keyword evidence="1" id="KW-1133">Transmembrane helix</keyword>
<dbReference type="Pfam" id="PF25372">
    <property type="entry name" value="DUF7885"/>
    <property type="match status" value="1"/>
</dbReference>
<dbReference type="InterPro" id="IPR057207">
    <property type="entry name" value="FBXL15_LRR"/>
</dbReference>
<dbReference type="Gene3D" id="1.20.1280.50">
    <property type="match status" value="1"/>
</dbReference>
<gene>
    <name evidence="4" type="ORF">MKW94_026383</name>
</gene>
<feature type="domain" description="F-box" evidence="2">
    <location>
        <begin position="13"/>
        <end position="48"/>
    </location>
</feature>
<evidence type="ECO:0000256" key="1">
    <source>
        <dbReference type="SAM" id="Phobius"/>
    </source>
</evidence>
<evidence type="ECO:0000259" key="3">
    <source>
        <dbReference type="Pfam" id="PF25372"/>
    </source>
</evidence>
<dbReference type="SUPFAM" id="SSF81383">
    <property type="entry name" value="F-box domain"/>
    <property type="match status" value="1"/>
</dbReference>
<dbReference type="InterPro" id="IPR036047">
    <property type="entry name" value="F-box-like_dom_sf"/>
</dbReference>
<reference evidence="4" key="1">
    <citation type="submission" date="2022-03" db="EMBL/GenBank/DDBJ databases">
        <title>A functionally conserved STORR gene fusion in Papaver species that diverged 16.8 million years ago.</title>
        <authorList>
            <person name="Catania T."/>
        </authorList>
    </citation>
    <scope>NUCLEOTIDE SEQUENCE</scope>
    <source>
        <strain evidence="4">S-191538</strain>
    </source>
</reference>
<dbReference type="Gene3D" id="3.80.10.10">
    <property type="entry name" value="Ribonuclease Inhibitor"/>
    <property type="match status" value="1"/>
</dbReference>
<dbReference type="Pfam" id="PF12937">
    <property type="entry name" value="F-box-like"/>
    <property type="match status" value="1"/>
</dbReference>
<dbReference type="Proteomes" id="UP001177140">
    <property type="component" value="Unassembled WGS sequence"/>
</dbReference>
<evidence type="ECO:0000313" key="5">
    <source>
        <dbReference type="Proteomes" id="UP001177140"/>
    </source>
</evidence>
<evidence type="ECO:0000259" key="2">
    <source>
        <dbReference type="Pfam" id="PF12937"/>
    </source>
</evidence>
<keyword evidence="5" id="KW-1185">Reference proteome</keyword>
<dbReference type="InterPro" id="IPR001810">
    <property type="entry name" value="F-box_dom"/>
</dbReference>
<keyword evidence="1" id="KW-0472">Membrane</keyword>
<evidence type="ECO:0000313" key="4">
    <source>
        <dbReference type="EMBL" id="MCL7025399.1"/>
    </source>
</evidence>
<protein>
    <recommendedName>
        <fullName evidence="6">F-box domain-containing protein</fullName>
    </recommendedName>
</protein>
<dbReference type="SUPFAM" id="SSF52047">
    <property type="entry name" value="RNI-like"/>
    <property type="match status" value="1"/>
</dbReference>
<comment type="caution">
    <text evidence="4">The sequence shown here is derived from an EMBL/GenBank/DDBJ whole genome shotgun (WGS) entry which is preliminary data.</text>
</comment>
<dbReference type="AlphaFoldDB" id="A0AA41UYU3"/>
<proteinExistence type="predicted"/>
<accession>A0AA41UYU3</accession>
<feature type="domain" description="F-box/LRR-repeat protein 15-like leucin rich repeat" evidence="3">
    <location>
        <begin position="58"/>
        <end position="134"/>
    </location>
</feature>
<organism evidence="4 5">
    <name type="scientific">Papaver nudicaule</name>
    <name type="common">Iceland poppy</name>
    <dbReference type="NCBI Taxonomy" id="74823"/>
    <lineage>
        <taxon>Eukaryota</taxon>
        <taxon>Viridiplantae</taxon>
        <taxon>Streptophyta</taxon>
        <taxon>Embryophyta</taxon>
        <taxon>Tracheophyta</taxon>
        <taxon>Spermatophyta</taxon>
        <taxon>Magnoliopsida</taxon>
        <taxon>Ranunculales</taxon>
        <taxon>Papaveraceae</taxon>
        <taxon>Papaveroideae</taxon>
        <taxon>Papaver</taxon>
    </lineage>
</organism>
<sequence length="151" mass="16910">MTKSSPEEAQTLEYLPSALLASIMTKLDISSICSVASTCKTFNACASQILSFLPNFHLLDIAPPMKQLTPLLPANPYLKSLRVDCKRLDDKAIDCLLKPSLEELYLYNCEDFSGRLLSDIGSRCRGLKFVFLTLLVSLLNLIIFITFWIDI</sequence>